<protein>
    <submittedName>
        <fullName evidence="1">Uncharacterized protein</fullName>
    </submittedName>
</protein>
<evidence type="ECO:0000313" key="1">
    <source>
        <dbReference type="EMBL" id="TWT65376.1"/>
    </source>
</evidence>
<keyword evidence="2" id="KW-1185">Reference proteome</keyword>
<sequence>MLVINFDWILERPDLLRRVWPLCDIVNRFKFEVYEFDRYL</sequence>
<reference evidence="1 2" key="1">
    <citation type="submission" date="2019-02" db="EMBL/GenBank/DDBJ databases">
        <title>Deep-cultivation of Planctomycetes and their phenomic and genomic characterization uncovers novel biology.</title>
        <authorList>
            <person name="Wiegand S."/>
            <person name="Jogler M."/>
            <person name="Boedeker C."/>
            <person name="Pinto D."/>
            <person name="Vollmers J."/>
            <person name="Rivas-Marin E."/>
            <person name="Kohn T."/>
            <person name="Peeters S.H."/>
            <person name="Heuer A."/>
            <person name="Rast P."/>
            <person name="Oberbeckmann S."/>
            <person name="Bunk B."/>
            <person name="Jeske O."/>
            <person name="Meyerdierks A."/>
            <person name="Storesund J.E."/>
            <person name="Kallscheuer N."/>
            <person name="Luecker S."/>
            <person name="Lage O.M."/>
            <person name="Pohl T."/>
            <person name="Merkel B.J."/>
            <person name="Hornburger P."/>
            <person name="Mueller R.-W."/>
            <person name="Bruemmer F."/>
            <person name="Labrenz M."/>
            <person name="Spormann A.M."/>
            <person name="Op Den Camp H."/>
            <person name="Overmann J."/>
            <person name="Amann R."/>
            <person name="Jetten M.S.M."/>
            <person name="Mascher T."/>
            <person name="Medema M.H."/>
            <person name="Devos D.P."/>
            <person name="Kaster A.-K."/>
            <person name="Ovreas L."/>
            <person name="Rohde M."/>
            <person name="Galperin M.Y."/>
            <person name="Jogler C."/>
        </authorList>
    </citation>
    <scope>NUCLEOTIDE SEQUENCE [LARGE SCALE GENOMIC DNA]</scope>
    <source>
        <strain evidence="1 2">CA85</strain>
    </source>
</reference>
<organism evidence="1 2">
    <name type="scientific">Allorhodopirellula solitaria</name>
    <dbReference type="NCBI Taxonomy" id="2527987"/>
    <lineage>
        <taxon>Bacteria</taxon>
        <taxon>Pseudomonadati</taxon>
        <taxon>Planctomycetota</taxon>
        <taxon>Planctomycetia</taxon>
        <taxon>Pirellulales</taxon>
        <taxon>Pirellulaceae</taxon>
        <taxon>Allorhodopirellula</taxon>
    </lineage>
</organism>
<gene>
    <name evidence="1" type="ORF">CA85_32900</name>
</gene>
<proteinExistence type="predicted"/>
<comment type="caution">
    <text evidence="1">The sequence shown here is derived from an EMBL/GenBank/DDBJ whole genome shotgun (WGS) entry which is preliminary data.</text>
</comment>
<accession>A0A5C5XQ75</accession>
<dbReference type="Proteomes" id="UP000318053">
    <property type="component" value="Unassembled WGS sequence"/>
</dbReference>
<evidence type="ECO:0000313" key="2">
    <source>
        <dbReference type="Proteomes" id="UP000318053"/>
    </source>
</evidence>
<name>A0A5C5XQ75_9BACT</name>
<dbReference type="AlphaFoldDB" id="A0A5C5XQ75"/>
<dbReference type="EMBL" id="SJPK01000007">
    <property type="protein sequence ID" value="TWT65376.1"/>
    <property type="molecule type" value="Genomic_DNA"/>
</dbReference>